<gene>
    <name evidence="2" type="ORF">DF3PB_1170008</name>
</gene>
<name>A0A380T8C1_9ZZZZ</name>
<evidence type="ECO:0000256" key="1">
    <source>
        <dbReference type="SAM" id="MobiDB-lite"/>
    </source>
</evidence>
<organism evidence="2">
    <name type="scientific">metagenome</name>
    <dbReference type="NCBI Taxonomy" id="256318"/>
    <lineage>
        <taxon>unclassified sequences</taxon>
        <taxon>metagenomes</taxon>
    </lineage>
</organism>
<feature type="region of interest" description="Disordered" evidence="1">
    <location>
        <begin position="45"/>
        <end position="66"/>
    </location>
</feature>
<dbReference type="EMBL" id="UIDG01000021">
    <property type="protein sequence ID" value="SUS03990.1"/>
    <property type="molecule type" value="Genomic_DNA"/>
</dbReference>
<reference evidence="2" key="1">
    <citation type="submission" date="2018-07" db="EMBL/GenBank/DDBJ databases">
        <authorList>
            <person name="Quirk P.G."/>
            <person name="Krulwich T.A."/>
        </authorList>
    </citation>
    <scope>NUCLEOTIDE SEQUENCE</scope>
</reference>
<sequence>MEEIKTMIIWRNLDPRLLGQLLVAAAESLAHRHGTLCKQPAVRPPFRGNNTALGGPAPLCRRRSHP</sequence>
<accession>A0A380T8C1</accession>
<proteinExistence type="predicted"/>
<dbReference type="AlphaFoldDB" id="A0A380T8C1"/>
<protein>
    <submittedName>
        <fullName evidence="2">Uncharacterized protein</fullName>
    </submittedName>
</protein>
<evidence type="ECO:0000313" key="2">
    <source>
        <dbReference type="EMBL" id="SUS03990.1"/>
    </source>
</evidence>